<evidence type="ECO:0000313" key="3">
    <source>
        <dbReference type="EMBL" id="GGD42443.1"/>
    </source>
</evidence>
<comment type="caution">
    <text evidence="3">The sequence shown here is derived from an EMBL/GenBank/DDBJ whole genome shotgun (WGS) entry which is preliminary data.</text>
</comment>
<dbReference type="InterPro" id="IPR006665">
    <property type="entry name" value="OmpA-like"/>
</dbReference>
<dbReference type="PANTHER" id="PTHR30329:SF21">
    <property type="entry name" value="LIPOPROTEIN YIAD-RELATED"/>
    <property type="match status" value="1"/>
</dbReference>
<dbReference type="Pfam" id="PF00691">
    <property type="entry name" value="OmpA"/>
    <property type="match status" value="1"/>
</dbReference>
<dbReference type="SUPFAM" id="SSF103088">
    <property type="entry name" value="OmpA-like"/>
    <property type="match status" value="1"/>
</dbReference>
<dbReference type="PANTHER" id="PTHR30329">
    <property type="entry name" value="STATOR ELEMENT OF FLAGELLAR MOTOR COMPLEX"/>
    <property type="match status" value="1"/>
</dbReference>
<proteinExistence type="predicted"/>
<reference evidence="3" key="1">
    <citation type="journal article" date="2014" name="Int. J. Syst. Evol. Microbiol.">
        <title>Complete genome sequence of Corynebacterium casei LMG S-19264T (=DSM 44701T), isolated from a smear-ripened cheese.</title>
        <authorList>
            <consortium name="US DOE Joint Genome Institute (JGI-PGF)"/>
            <person name="Walter F."/>
            <person name="Albersmeier A."/>
            <person name="Kalinowski J."/>
            <person name="Ruckert C."/>
        </authorList>
    </citation>
    <scope>NUCLEOTIDE SEQUENCE</scope>
    <source>
        <strain evidence="3">CGMCC 1.15958</strain>
    </source>
</reference>
<dbReference type="EMBL" id="BMKK01000001">
    <property type="protein sequence ID" value="GGD42443.1"/>
    <property type="molecule type" value="Genomic_DNA"/>
</dbReference>
<keyword evidence="1" id="KW-0472">Membrane</keyword>
<dbReference type="PROSITE" id="PS51123">
    <property type="entry name" value="OMPA_2"/>
    <property type="match status" value="1"/>
</dbReference>
<evidence type="ECO:0000259" key="2">
    <source>
        <dbReference type="PROSITE" id="PS51123"/>
    </source>
</evidence>
<sequence length="158" mass="18644">MKILNDCSIFFHKFDEALVQNYNHMKTLLTLLLFSLNTAFSQEVKEMVRSIYFGGGSAYISKQQAQDLYDFVKNIKHLEYYEINIMSHTDNIGGREFNEYLSRMRSASVIDLLKAMDIPQEKIKFKDFAFDAPAYDNNTWEGRERNRRVDIQFKPIVF</sequence>
<evidence type="ECO:0000313" key="4">
    <source>
        <dbReference type="Proteomes" id="UP000609064"/>
    </source>
</evidence>
<dbReference type="InterPro" id="IPR036737">
    <property type="entry name" value="OmpA-like_sf"/>
</dbReference>
<name>A0A916YFD8_9BACT</name>
<keyword evidence="4" id="KW-1185">Reference proteome</keyword>
<reference evidence="3" key="2">
    <citation type="submission" date="2020-09" db="EMBL/GenBank/DDBJ databases">
        <authorList>
            <person name="Sun Q."/>
            <person name="Zhou Y."/>
        </authorList>
    </citation>
    <scope>NUCLEOTIDE SEQUENCE</scope>
    <source>
        <strain evidence="3">CGMCC 1.15958</strain>
    </source>
</reference>
<protein>
    <recommendedName>
        <fullName evidence="2">OmpA-like domain-containing protein</fullName>
    </recommendedName>
</protein>
<dbReference type="Gene3D" id="3.30.1330.60">
    <property type="entry name" value="OmpA-like domain"/>
    <property type="match status" value="1"/>
</dbReference>
<accession>A0A916YFD8</accession>
<dbReference type="CDD" id="cd07185">
    <property type="entry name" value="OmpA_C-like"/>
    <property type="match status" value="1"/>
</dbReference>
<dbReference type="InterPro" id="IPR050330">
    <property type="entry name" value="Bact_OuterMem_StrucFunc"/>
</dbReference>
<organism evidence="3 4">
    <name type="scientific">Emticicia aquatilis</name>
    <dbReference type="NCBI Taxonomy" id="1537369"/>
    <lineage>
        <taxon>Bacteria</taxon>
        <taxon>Pseudomonadati</taxon>
        <taxon>Bacteroidota</taxon>
        <taxon>Cytophagia</taxon>
        <taxon>Cytophagales</taxon>
        <taxon>Leadbetterellaceae</taxon>
        <taxon>Emticicia</taxon>
    </lineage>
</organism>
<dbReference type="Proteomes" id="UP000609064">
    <property type="component" value="Unassembled WGS sequence"/>
</dbReference>
<dbReference type="GO" id="GO:0016020">
    <property type="term" value="C:membrane"/>
    <property type="evidence" value="ECO:0007669"/>
    <property type="project" value="UniProtKB-UniRule"/>
</dbReference>
<evidence type="ECO:0000256" key="1">
    <source>
        <dbReference type="PROSITE-ProRule" id="PRU00473"/>
    </source>
</evidence>
<dbReference type="AlphaFoldDB" id="A0A916YFD8"/>
<feature type="domain" description="OmpA-like" evidence="2">
    <location>
        <begin position="40"/>
        <end position="157"/>
    </location>
</feature>
<gene>
    <name evidence="3" type="ORF">GCM10011514_03030</name>
</gene>